<evidence type="ECO:0000313" key="1">
    <source>
        <dbReference type="EMBL" id="VVA92766.1"/>
    </source>
</evidence>
<evidence type="ECO:0000313" key="2">
    <source>
        <dbReference type="Proteomes" id="UP000489600"/>
    </source>
</evidence>
<gene>
    <name evidence="1" type="ORF">ANE_LOCUS3211</name>
</gene>
<accession>A0A565ATP2</accession>
<dbReference type="EMBL" id="CABITT030000001">
    <property type="protein sequence ID" value="VVA92766.1"/>
    <property type="molecule type" value="Genomic_DNA"/>
</dbReference>
<keyword evidence="2" id="KW-1185">Reference proteome</keyword>
<reference evidence="1" key="1">
    <citation type="submission" date="2019-07" db="EMBL/GenBank/DDBJ databases">
        <authorList>
            <person name="Dittberner H."/>
        </authorList>
    </citation>
    <scope>NUCLEOTIDE SEQUENCE [LARGE SCALE GENOMIC DNA]</scope>
</reference>
<name>A0A565ATP2_9BRAS</name>
<proteinExistence type="predicted"/>
<comment type="caution">
    <text evidence="1">The sequence shown here is derived from an EMBL/GenBank/DDBJ whole genome shotgun (WGS) entry which is preliminary data.</text>
</comment>
<sequence>MLREDEDEEGIVMTEGKKHPLAGEMLFLLNSLVSPSLGILKELIGSGVKQ</sequence>
<organism evidence="1 2">
    <name type="scientific">Arabis nemorensis</name>
    <dbReference type="NCBI Taxonomy" id="586526"/>
    <lineage>
        <taxon>Eukaryota</taxon>
        <taxon>Viridiplantae</taxon>
        <taxon>Streptophyta</taxon>
        <taxon>Embryophyta</taxon>
        <taxon>Tracheophyta</taxon>
        <taxon>Spermatophyta</taxon>
        <taxon>Magnoliopsida</taxon>
        <taxon>eudicotyledons</taxon>
        <taxon>Gunneridae</taxon>
        <taxon>Pentapetalae</taxon>
        <taxon>rosids</taxon>
        <taxon>malvids</taxon>
        <taxon>Brassicales</taxon>
        <taxon>Brassicaceae</taxon>
        <taxon>Arabideae</taxon>
        <taxon>Arabis</taxon>
    </lineage>
</organism>
<dbReference type="AlphaFoldDB" id="A0A565ATP2"/>
<dbReference type="Proteomes" id="UP000489600">
    <property type="component" value="Unassembled WGS sequence"/>
</dbReference>
<protein>
    <submittedName>
        <fullName evidence="1">Uncharacterized protein</fullName>
    </submittedName>
</protein>